<proteinExistence type="predicted"/>
<evidence type="ECO:0000313" key="3">
    <source>
        <dbReference type="EMBL" id="MCQ8130981.1"/>
    </source>
</evidence>
<accession>A0ABT1UAV0</accession>
<evidence type="ECO:0000259" key="2">
    <source>
        <dbReference type="Pfam" id="PF13751"/>
    </source>
</evidence>
<comment type="caution">
    <text evidence="3">The sequence shown here is derived from an EMBL/GenBank/DDBJ whole genome shotgun (WGS) entry which is preliminary data.</text>
</comment>
<dbReference type="InterPro" id="IPR025668">
    <property type="entry name" value="Tnp_DDE_dom"/>
</dbReference>
<reference evidence="3 4" key="1">
    <citation type="submission" date="2022-07" db="EMBL/GenBank/DDBJ databases">
        <title>Methylomonas rivi sp. nov., Methylomonas rosea sp. nov., Methylomonas aureus sp. nov. and Methylomonas subterranea sp. nov., four novel methanotrophs isolated from a freshwater creek and the deep terrestrial subsurface.</title>
        <authorList>
            <person name="Abin C."/>
            <person name="Sankaranarayanan K."/>
            <person name="Garner C."/>
            <person name="Sindelar R."/>
            <person name="Kotary K."/>
            <person name="Garner R."/>
            <person name="Barclay S."/>
            <person name="Lawson P."/>
            <person name="Krumholz L."/>
        </authorList>
    </citation>
    <scope>NUCLEOTIDE SEQUENCE [LARGE SCALE GENOMIC DNA]</scope>
    <source>
        <strain evidence="3 4">WSC-6</strain>
    </source>
</reference>
<evidence type="ECO:0000313" key="4">
    <source>
        <dbReference type="Proteomes" id="UP001524586"/>
    </source>
</evidence>
<dbReference type="RefSeq" id="WP_256617366.1">
    <property type="nucleotide sequence ID" value="NZ_JANIBK010000289.1"/>
</dbReference>
<feature type="domain" description="Transposase InsH N-terminal" evidence="1">
    <location>
        <begin position="22"/>
        <end position="111"/>
    </location>
</feature>
<feature type="domain" description="Transposase DDE" evidence="2">
    <location>
        <begin position="363"/>
        <end position="481"/>
    </location>
</feature>
<dbReference type="Pfam" id="PF13751">
    <property type="entry name" value="DDE_Tnp_1_6"/>
    <property type="match status" value="1"/>
</dbReference>
<dbReference type="NCBIfam" id="NF033551">
    <property type="entry name" value="transpos_IS1182"/>
    <property type="match status" value="1"/>
</dbReference>
<protein>
    <submittedName>
        <fullName evidence="3">IS1182 family transposase</fullName>
    </submittedName>
</protein>
<gene>
    <name evidence="3" type="ORF">NP596_21180</name>
</gene>
<keyword evidence="4" id="KW-1185">Reference proteome</keyword>
<dbReference type="Pfam" id="PF05598">
    <property type="entry name" value="DUF772"/>
    <property type="match status" value="1"/>
</dbReference>
<dbReference type="PANTHER" id="PTHR33408">
    <property type="entry name" value="TRANSPOSASE"/>
    <property type="match status" value="1"/>
</dbReference>
<organism evidence="3 4">
    <name type="scientific">Methylomonas rivi</name>
    <dbReference type="NCBI Taxonomy" id="2952226"/>
    <lineage>
        <taxon>Bacteria</taxon>
        <taxon>Pseudomonadati</taxon>
        <taxon>Pseudomonadota</taxon>
        <taxon>Gammaproteobacteria</taxon>
        <taxon>Methylococcales</taxon>
        <taxon>Methylococcaceae</taxon>
        <taxon>Methylomonas</taxon>
    </lineage>
</organism>
<dbReference type="PANTHER" id="PTHR33408:SF2">
    <property type="entry name" value="TRANSPOSASE DDE DOMAIN-CONTAINING PROTEIN"/>
    <property type="match status" value="1"/>
</dbReference>
<evidence type="ECO:0000259" key="1">
    <source>
        <dbReference type="Pfam" id="PF05598"/>
    </source>
</evidence>
<dbReference type="InterPro" id="IPR047629">
    <property type="entry name" value="IS1182_transpos"/>
</dbReference>
<dbReference type="Proteomes" id="UP001524586">
    <property type="component" value="Unassembled WGS sequence"/>
</dbReference>
<sequence>MTIRFKSRPLEFHQHQLFPSNIFDFLRQDHECYLYAELFEQLDTASVESLYSIKGQHAYHPRLIVSILIYAYSRGVFSSRQIERRCREDLSFMFIAQMNCPNFRVLSDFRKNHGPFFQDCFKQTVKLAMELKLASLGYISLDGSKFKADTSKHKAMSYDRLKEKEQALCAEIDALIEQANRCDSEEDQAYRDKTGYEIPEDLQFKQDRLAKIQAAKQALEAREAELNPGKAIEDSKQISFADTDARIMGKNGQFEYSYNGQISVDADFQIIVGQHISQHANDKQEVEPALQALQETTDQMPDRISLDNGYFSGNNLQALEQQQVDAYVATDKGEKTHKTPLGDSERKLVKADFIYDEAANTFTCPGGQILTQISECKDGSRVYQGRAEACAECPFKPRCCHSEKGQARTLSTDDKEPLRQNMNRKMQTPAAQATYKQRKVIVEPVFGQIKNSGFRGFSVRGKDKVAGEFSIICAAHNFKKIAKAILTGLIRPEFGNSVIQPAI</sequence>
<dbReference type="EMBL" id="JANIBK010000289">
    <property type="protein sequence ID" value="MCQ8130981.1"/>
    <property type="molecule type" value="Genomic_DNA"/>
</dbReference>
<name>A0ABT1UAV0_9GAMM</name>
<dbReference type="InterPro" id="IPR008490">
    <property type="entry name" value="Transposase_InsH_N"/>
</dbReference>